<sequence>MTNAPGNAQRANQAHEDVEALLARYDDTDLMAAYVSAMGGLQRLHDAICEHNSVVDQAARALVGGGVPFVNDGEVVEGAIPFDPERTANVEDGGPTSVVRRGQLFEKQDPSAWVAAAVGAFAARHGDLPLNGTTIVQRLGDALYRPPALLRDHELKLQLAFGYQESMDSAMHEIADLLSRATSGSQEAA</sequence>
<comment type="caution">
    <text evidence="1">The sequence shown here is derived from an EMBL/GenBank/DDBJ whole genome shotgun (WGS) entry which is preliminary data.</text>
</comment>
<dbReference type="EMBL" id="BAABFB010000022">
    <property type="protein sequence ID" value="GAA4474193.1"/>
    <property type="molecule type" value="Genomic_DNA"/>
</dbReference>
<gene>
    <name evidence="1" type="ORF">GCM10023094_09350</name>
</gene>
<organism evidence="1 2">
    <name type="scientific">Rhodococcus olei</name>
    <dbReference type="NCBI Taxonomy" id="2161675"/>
    <lineage>
        <taxon>Bacteria</taxon>
        <taxon>Bacillati</taxon>
        <taxon>Actinomycetota</taxon>
        <taxon>Actinomycetes</taxon>
        <taxon>Mycobacteriales</taxon>
        <taxon>Nocardiaceae</taxon>
        <taxon>Rhodococcus</taxon>
    </lineage>
</organism>
<evidence type="ECO:0000313" key="2">
    <source>
        <dbReference type="Proteomes" id="UP001501183"/>
    </source>
</evidence>
<accession>A0ABP8NY77</accession>
<reference evidence="2" key="1">
    <citation type="journal article" date="2019" name="Int. J. Syst. Evol. Microbiol.">
        <title>The Global Catalogue of Microorganisms (GCM) 10K type strain sequencing project: providing services to taxonomists for standard genome sequencing and annotation.</title>
        <authorList>
            <consortium name="The Broad Institute Genomics Platform"/>
            <consortium name="The Broad Institute Genome Sequencing Center for Infectious Disease"/>
            <person name="Wu L."/>
            <person name="Ma J."/>
        </authorList>
    </citation>
    <scope>NUCLEOTIDE SEQUENCE [LARGE SCALE GENOMIC DNA]</scope>
    <source>
        <strain evidence="2">JCM 32206</strain>
    </source>
</reference>
<dbReference type="Proteomes" id="UP001501183">
    <property type="component" value="Unassembled WGS sequence"/>
</dbReference>
<proteinExistence type="predicted"/>
<protein>
    <submittedName>
        <fullName evidence="1">Uncharacterized protein</fullName>
    </submittedName>
</protein>
<dbReference type="RefSeq" id="WP_345342594.1">
    <property type="nucleotide sequence ID" value="NZ_BAABFB010000022.1"/>
</dbReference>
<evidence type="ECO:0000313" key="1">
    <source>
        <dbReference type="EMBL" id="GAA4474193.1"/>
    </source>
</evidence>
<keyword evidence="2" id="KW-1185">Reference proteome</keyword>
<name>A0ABP8NY77_9NOCA</name>